<keyword evidence="1" id="KW-0808">Transferase</keyword>
<dbReference type="AlphaFoldDB" id="A0A7W6WFY0"/>
<dbReference type="Proteomes" id="UP000533641">
    <property type="component" value="Unassembled WGS sequence"/>
</dbReference>
<dbReference type="SUPFAM" id="SSF53756">
    <property type="entry name" value="UDP-Glycosyltransferase/glycogen phosphorylase"/>
    <property type="match status" value="1"/>
</dbReference>
<accession>A0A7W6WFY0</accession>
<sequence>MELPMSRYLSLRRLFARWIEQPPSGVVEASNFRQGDTFSVDVCIVTNCAFLGGNASTTVTELEAFSAAGLTAMVVHCPVKRSRWKRRWVAERFLPFMDNIVPAHNVKHIKCQTLIARGPRMVMTPVFRDLMKRFDAERALYVVNNSAWSENGKPLFNWPALHRRVAKIGFPHSNVYPISPIIREECRRVLSKYAGPDLLAPIDWPPAFKIEDFPFAPRTHLTAPVVIGRHGRDHEGKWLEDAGELRAAYPCRSDIVVKIMGGAETVRKRLGALPSNWAVEPFGTAGVGDYLSQLDVFVNFPARTRDEAFGRTIIEAVLSGLPVILPPAFEPTFGDLALYCEPHQVAGLIDRLVSDDQGRIHYINACRREAAERFGSHTLLKRLKTRDTDGTYSPTLDGGSQAFRRRMMGESAPETNVTG</sequence>
<organism evidence="1 2">
    <name type="scientific">Rhizobium mongolense</name>
    <dbReference type="NCBI Taxonomy" id="57676"/>
    <lineage>
        <taxon>Bacteria</taxon>
        <taxon>Pseudomonadati</taxon>
        <taxon>Pseudomonadota</taxon>
        <taxon>Alphaproteobacteria</taxon>
        <taxon>Hyphomicrobiales</taxon>
        <taxon>Rhizobiaceae</taxon>
        <taxon>Rhizobium/Agrobacterium group</taxon>
        <taxon>Rhizobium</taxon>
    </lineage>
</organism>
<gene>
    <name evidence="1" type="ORF">GGE12_004508</name>
</gene>
<name>A0A7W6WFY0_9HYPH</name>
<dbReference type="RefSeq" id="WP_183927433.1">
    <property type="nucleotide sequence ID" value="NZ_JACIGM010000010.1"/>
</dbReference>
<dbReference type="Gene3D" id="3.40.50.2000">
    <property type="entry name" value="Glycogen Phosphorylase B"/>
    <property type="match status" value="1"/>
</dbReference>
<proteinExistence type="predicted"/>
<dbReference type="EMBL" id="JACIGM010000010">
    <property type="protein sequence ID" value="MBB4276711.1"/>
    <property type="molecule type" value="Genomic_DNA"/>
</dbReference>
<evidence type="ECO:0000313" key="2">
    <source>
        <dbReference type="Proteomes" id="UP000533641"/>
    </source>
</evidence>
<dbReference type="GO" id="GO:0016740">
    <property type="term" value="F:transferase activity"/>
    <property type="evidence" value="ECO:0007669"/>
    <property type="project" value="UniProtKB-KW"/>
</dbReference>
<reference evidence="1 2" key="1">
    <citation type="submission" date="2020-08" db="EMBL/GenBank/DDBJ databases">
        <title>Genomic Encyclopedia of Type Strains, Phase IV (KMG-V): Genome sequencing to study the core and pangenomes of soil and plant-associated prokaryotes.</title>
        <authorList>
            <person name="Whitman W."/>
        </authorList>
    </citation>
    <scope>NUCLEOTIDE SEQUENCE [LARGE SCALE GENOMIC DNA]</scope>
    <source>
        <strain evidence="1 2">SEMIA 402</strain>
    </source>
</reference>
<comment type="caution">
    <text evidence="1">The sequence shown here is derived from an EMBL/GenBank/DDBJ whole genome shotgun (WGS) entry which is preliminary data.</text>
</comment>
<evidence type="ECO:0000313" key="1">
    <source>
        <dbReference type="EMBL" id="MBB4276711.1"/>
    </source>
</evidence>
<protein>
    <submittedName>
        <fullName evidence="1">Glycosyltransferase involved in cell wall biosynthesis</fullName>
    </submittedName>
</protein>